<dbReference type="Proteomes" id="UP001387100">
    <property type="component" value="Unassembled WGS sequence"/>
</dbReference>
<sequence length="205" mass="22441">MRLRLTPSEPSFTALFVDVAEHVHAGSLLLGEVLASSGAERDRAVARLLDVERAADDRVHLVVRRLTSTFSPPFARRDVHALAQALDSCLDELLATAVAVTEHRLTGLPPAFLDVVQLLQRLAEITRTAMASVDAADGLAEYWVEVNRLHNRAGALLAPLRAELLADADLRRALRLRDVLDRLAASARAFEELAHRVEVIALVEP</sequence>
<dbReference type="PANTHER" id="PTHR37298:SF1">
    <property type="entry name" value="UPF0111 PROTEIN YKAA"/>
    <property type="match status" value="1"/>
</dbReference>
<dbReference type="InterPro" id="IPR018445">
    <property type="entry name" value="Put_Phosphate_transp_reg"/>
</dbReference>
<gene>
    <name evidence="2" type="ORF">WDZ17_15330</name>
</gene>
<dbReference type="EMBL" id="JBBIAA010000029">
    <property type="protein sequence ID" value="MEJ5946670.1"/>
    <property type="molecule type" value="Genomic_DNA"/>
</dbReference>
<evidence type="ECO:0000313" key="3">
    <source>
        <dbReference type="Proteomes" id="UP001387100"/>
    </source>
</evidence>
<evidence type="ECO:0000313" key="2">
    <source>
        <dbReference type="EMBL" id="MEJ5946670.1"/>
    </source>
</evidence>
<comment type="caution">
    <text evidence="2">The sequence shown here is derived from an EMBL/GenBank/DDBJ whole genome shotgun (WGS) entry which is preliminary data.</text>
</comment>
<name>A0ABU8RNM8_9ACTN</name>
<dbReference type="PANTHER" id="PTHR37298">
    <property type="entry name" value="UPF0111 PROTEIN YKAA"/>
    <property type="match status" value="1"/>
</dbReference>
<dbReference type="RefSeq" id="WP_339576052.1">
    <property type="nucleotide sequence ID" value="NZ_JBBIAA010000029.1"/>
</dbReference>
<comment type="similarity">
    <text evidence="1">Belongs to the UPF0111 family.</text>
</comment>
<dbReference type="Pfam" id="PF01865">
    <property type="entry name" value="PhoU_div"/>
    <property type="match status" value="1"/>
</dbReference>
<organism evidence="2 3">
    <name type="scientific">Pseudokineococcus basanitobsidens</name>
    <dbReference type="NCBI Taxonomy" id="1926649"/>
    <lineage>
        <taxon>Bacteria</taxon>
        <taxon>Bacillati</taxon>
        <taxon>Actinomycetota</taxon>
        <taxon>Actinomycetes</taxon>
        <taxon>Kineosporiales</taxon>
        <taxon>Kineosporiaceae</taxon>
        <taxon>Pseudokineococcus</taxon>
    </lineage>
</organism>
<dbReference type="InterPro" id="IPR052912">
    <property type="entry name" value="UPF0111_domain"/>
</dbReference>
<dbReference type="Gene3D" id="1.20.58.220">
    <property type="entry name" value="Phosphate transport system protein phou homolog 2, domain 2"/>
    <property type="match status" value="1"/>
</dbReference>
<dbReference type="InterPro" id="IPR038078">
    <property type="entry name" value="PhoU-like_sf"/>
</dbReference>
<evidence type="ECO:0000256" key="1">
    <source>
        <dbReference type="ARBA" id="ARBA00008591"/>
    </source>
</evidence>
<accession>A0ABU8RNM8</accession>
<protein>
    <submittedName>
        <fullName evidence="2">DUF47 family protein</fullName>
    </submittedName>
</protein>
<keyword evidence="3" id="KW-1185">Reference proteome</keyword>
<reference evidence="2 3" key="1">
    <citation type="journal article" date="2017" name="Int. J. Syst. Evol. Microbiol.">
        <title>Pseudokineococcus basanitobsidens sp. nov., isolated from volcanic rock.</title>
        <authorList>
            <person name="Lee D.W."/>
            <person name="Park M.Y."/>
            <person name="Kim J.J."/>
            <person name="Kim B.S."/>
        </authorList>
    </citation>
    <scope>NUCLEOTIDE SEQUENCE [LARGE SCALE GENOMIC DNA]</scope>
    <source>
        <strain evidence="2 3">DSM 103726</strain>
    </source>
</reference>
<proteinExistence type="inferred from homology"/>